<dbReference type="AlphaFoldDB" id="A0AB39PQV6"/>
<feature type="compositionally biased region" description="Polar residues" evidence="1">
    <location>
        <begin position="15"/>
        <end position="27"/>
    </location>
</feature>
<name>A0AB39PQV6_9ACTN</name>
<dbReference type="RefSeq" id="WP_369242211.1">
    <property type="nucleotide sequence ID" value="NZ_CP163435.1"/>
</dbReference>
<protein>
    <recommendedName>
        <fullName evidence="3">PknH-like extracellular domain-containing protein</fullName>
    </recommendedName>
</protein>
<dbReference type="EMBL" id="CP163435">
    <property type="protein sequence ID" value="XDQ31369.1"/>
    <property type="molecule type" value="Genomic_DNA"/>
</dbReference>
<evidence type="ECO:0000256" key="1">
    <source>
        <dbReference type="SAM" id="MobiDB-lite"/>
    </source>
</evidence>
<proteinExistence type="predicted"/>
<evidence type="ECO:0000313" key="2">
    <source>
        <dbReference type="EMBL" id="XDQ31369.1"/>
    </source>
</evidence>
<feature type="region of interest" description="Disordered" evidence="1">
    <location>
        <begin position="1"/>
        <end position="35"/>
    </location>
</feature>
<organism evidence="2">
    <name type="scientific">Streptomyces sp. R21</name>
    <dbReference type="NCBI Taxonomy" id="3238627"/>
    <lineage>
        <taxon>Bacteria</taxon>
        <taxon>Bacillati</taxon>
        <taxon>Actinomycetota</taxon>
        <taxon>Actinomycetes</taxon>
        <taxon>Kitasatosporales</taxon>
        <taxon>Streptomycetaceae</taxon>
        <taxon>Streptomyces</taxon>
    </lineage>
</organism>
<reference evidence="2" key="1">
    <citation type="submission" date="2024-07" db="EMBL/GenBank/DDBJ databases">
        <authorList>
            <person name="Yu S.T."/>
        </authorList>
    </citation>
    <scope>NUCLEOTIDE SEQUENCE</scope>
    <source>
        <strain evidence="2">R21</strain>
    </source>
</reference>
<evidence type="ECO:0008006" key="3">
    <source>
        <dbReference type="Google" id="ProtNLM"/>
    </source>
</evidence>
<gene>
    <name evidence="2" type="ORF">AB5J56_44700</name>
</gene>
<accession>A0AB39PQV6</accession>
<sequence>MAAALPEQGALPGYSVNNSAPETTTGGDKSDQSVRPAACQPLEDARSGVFADSAATAWIHISASKFAPPDETLTFTSYRSGAAGAHLASLDKALAACPSLSFQNRYGDRVSVDVERVKDEVSAGDASVSFRMHWTLNIDGFKSDTYDLVTTVRSGEATITVVSDSIVGSQLSDAKKRAFLPKLDQQLLKRQADALGAAQHN</sequence>